<dbReference type="Pfam" id="PF01820">
    <property type="entry name" value="Dala_Dala_lig_N"/>
    <property type="match status" value="1"/>
</dbReference>
<dbReference type="Gene3D" id="3.30.470.20">
    <property type="entry name" value="ATP-grasp fold, B domain"/>
    <property type="match status" value="1"/>
</dbReference>
<evidence type="ECO:0000256" key="9">
    <source>
        <dbReference type="ARBA" id="ARBA00023316"/>
    </source>
</evidence>
<feature type="compositionally biased region" description="Basic residues" evidence="11">
    <location>
        <begin position="239"/>
        <end position="266"/>
    </location>
</feature>
<feature type="domain" description="ATP-grasp" evidence="12">
    <location>
        <begin position="135"/>
        <end position="216"/>
    </location>
</feature>
<dbReference type="Gene3D" id="3.40.50.20">
    <property type="match status" value="1"/>
</dbReference>
<dbReference type="GO" id="GO:0005829">
    <property type="term" value="C:cytosol"/>
    <property type="evidence" value="ECO:0007669"/>
    <property type="project" value="TreeGrafter"/>
</dbReference>
<dbReference type="GO" id="GO:0008716">
    <property type="term" value="F:D-alanine-D-alanine ligase activity"/>
    <property type="evidence" value="ECO:0007669"/>
    <property type="project" value="InterPro"/>
</dbReference>
<comment type="similarity">
    <text evidence="2">Belongs to the D-alanine--D-alanine ligase family.</text>
</comment>
<dbReference type="PANTHER" id="PTHR23132:SF23">
    <property type="entry name" value="D-ALANINE--D-ALANINE LIGASE B"/>
    <property type="match status" value="1"/>
</dbReference>
<comment type="caution">
    <text evidence="13">The sequence shown here is derived from an EMBL/GenBank/DDBJ whole genome shotgun (WGS) entry which is preliminary data.</text>
</comment>
<evidence type="ECO:0000313" key="14">
    <source>
        <dbReference type="Proteomes" id="UP000195062"/>
    </source>
</evidence>
<keyword evidence="9" id="KW-0961">Cell wall biogenesis/degradation</keyword>
<dbReference type="GO" id="GO:0005524">
    <property type="term" value="F:ATP binding"/>
    <property type="evidence" value="ECO:0007669"/>
    <property type="project" value="UniProtKB-UniRule"/>
</dbReference>
<dbReference type="InterPro" id="IPR016185">
    <property type="entry name" value="PreATP-grasp_dom_sf"/>
</dbReference>
<feature type="compositionally biased region" description="Low complexity" evidence="11">
    <location>
        <begin position="314"/>
        <end position="339"/>
    </location>
</feature>
<dbReference type="InterPro" id="IPR011095">
    <property type="entry name" value="Dala_Dala_lig_C"/>
</dbReference>
<dbReference type="InterPro" id="IPR000291">
    <property type="entry name" value="D-Ala_lig_Van_CS"/>
</dbReference>
<protein>
    <submittedName>
        <fullName evidence="13">D-alanine--D-alanine ligase</fullName>
    </submittedName>
</protein>
<dbReference type="InterPro" id="IPR011761">
    <property type="entry name" value="ATP-grasp"/>
</dbReference>
<dbReference type="SUPFAM" id="SSF52440">
    <property type="entry name" value="PreATP-grasp domain"/>
    <property type="match status" value="1"/>
</dbReference>
<dbReference type="InterPro" id="IPR011127">
    <property type="entry name" value="Dala_Dala_lig_N"/>
</dbReference>
<evidence type="ECO:0000256" key="4">
    <source>
        <dbReference type="ARBA" id="ARBA00022598"/>
    </source>
</evidence>
<dbReference type="AlphaFoldDB" id="A0A251XMT9"/>
<evidence type="ECO:0000256" key="8">
    <source>
        <dbReference type="ARBA" id="ARBA00022984"/>
    </source>
</evidence>
<keyword evidence="8" id="KW-0573">Peptidoglycan synthesis</keyword>
<evidence type="ECO:0000256" key="6">
    <source>
        <dbReference type="ARBA" id="ARBA00022840"/>
    </source>
</evidence>
<accession>A0A251XMT9</accession>
<dbReference type="GO" id="GO:0008360">
    <property type="term" value="P:regulation of cell shape"/>
    <property type="evidence" value="ECO:0007669"/>
    <property type="project" value="UniProtKB-KW"/>
</dbReference>
<evidence type="ECO:0000256" key="11">
    <source>
        <dbReference type="SAM" id="MobiDB-lite"/>
    </source>
</evidence>
<dbReference type="Proteomes" id="UP000195062">
    <property type="component" value="Unassembled WGS sequence"/>
</dbReference>
<sequence>MRISVLFGGESEERDVSIASAAQVVPALRALGHEVVAVDTARGALDAAAEARILTPDVGVRPPTSAELATAATGGSAAVLRLPADLRDSDLVFLALHGGSGEDGRLQALLELAGIPFTGSGSLGSALAMDKDVAKTLLRAGGVRTPDWLIDPEPDAVEPALGFPVVVKPTGQGSTVGLSVVRAAEELPAALELARRHGTVMVERFVRGRELTVGVLDGEALAVGEIGVPVDEAFTYARSTRRARSRRRSRPTCRARWRRRRGRRRWPPTGSSGSPGTAAPTSGSTTRAPSGSSRPTACPASPRRASCRSRRRPSASGTRSCATGSRGSRCGGARADGSGYRAGATGGSSPCSAAAARAIRRVGSSMPPRR</sequence>
<dbReference type="PANTHER" id="PTHR23132">
    <property type="entry name" value="D-ALANINE--D-ALANINE LIGASE"/>
    <property type="match status" value="1"/>
</dbReference>
<evidence type="ECO:0000256" key="7">
    <source>
        <dbReference type="ARBA" id="ARBA00022960"/>
    </source>
</evidence>
<dbReference type="PROSITE" id="PS50975">
    <property type="entry name" value="ATP_GRASP"/>
    <property type="match status" value="1"/>
</dbReference>
<dbReference type="PROSITE" id="PS00843">
    <property type="entry name" value="DALA_DALA_LIGASE_1"/>
    <property type="match status" value="1"/>
</dbReference>
<evidence type="ECO:0000256" key="10">
    <source>
        <dbReference type="PROSITE-ProRule" id="PRU00409"/>
    </source>
</evidence>
<organism evidence="13 14">
    <name type="scientific">Clavibacter michiganensis subsp. michiganensis</name>
    <dbReference type="NCBI Taxonomy" id="33013"/>
    <lineage>
        <taxon>Bacteria</taxon>
        <taxon>Bacillati</taxon>
        <taxon>Actinomycetota</taxon>
        <taxon>Actinomycetes</taxon>
        <taxon>Micrococcales</taxon>
        <taxon>Microbacteriaceae</taxon>
        <taxon>Clavibacter</taxon>
    </lineage>
</organism>
<evidence type="ECO:0000256" key="3">
    <source>
        <dbReference type="ARBA" id="ARBA00022490"/>
    </source>
</evidence>
<keyword evidence="3" id="KW-0963">Cytoplasm</keyword>
<dbReference type="GO" id="GO:0009252">
    <property type="term" value="P:peptidoglycan biosynthetic process"/>
    <property type="evidence" value="ECO:0007669"/>
    <property type="project" value="UniProtKB-KW"/>
</dbReference>
<keyword evidence="6 10" id="KW-0067">ATP-binding</keyword>
<dbReference type="Pfam" id="PF07478">
    <property type="entry name" value="Dala_Dala_lig_C"/>
    <property type="match status" value="1"/>
</dbReference>
<keyword evidence="7" id="KW-0133">Cell shape</keyword>
<proteinExistence type="inferred from homology"/>
<gene>
    <name evidence="13" type="primary">ddl_2</name>
    <name evidence="13" type="ORF">CMMCAS07_07625</name>
</gene>
<keyword evidence="14" id="KW-1185">Reference proteome</keyword>
<evidence type="ECO:0000259" key="12">
    <source>
        <dbReference type="PROSITE" id="PS50975"/>
    </source>
</evidence>
<keyword evidence="4 13" id="KW-0436">Ligase</keyword>
<feature type="compositionally biased region" description="Low complexity" evidence="11">
    <location>
        <begin position="267"/>
        <end position="304"/>
    </location>
</feature>
<dbReference type="SUPFAM" id="SSF56059">
    <property type="entry name" value="Glutathione synthetase ATP-binding domain-like"/>
    <property type="match status" value="1"/>
</dbReference>
<reference evidence="13 14" key="1">
    <citation type="submission" date="2016-08" db="EMBL/GenBank/DDBJ databases">
        <title>Genome sequence of Clavibacter michiganensis subsp. michiganensis strain CASJ007.</title>
        <authorList>
            <person name="Thapa S.P."/>
            <person name="Coaker G."/>
        </authorList>
    </citation>
    <scope>NUCLEOTIDE SEQUENCE [LARGE SCALE GENOMIC DNA]</scope>
    <source>
        <strain evidence="13">CASJ007</strain>
    </source>
</reference>
<feature type="region of interest" description="Disordered" evidence="11">
    <location>
        <begin position="238"/>
        <end position="351"/>
    </location>
</feature>
<dbReference type="EMBL" id="MDHH01000001">
    <property type="protein sequence ID" value="OUE04802.1"/>
    <property type="molecule type" value="Genomic_DNA"/>
</dbReference>
<comment type="subcellular location">
    <subcellularLocation>
        <location evidence="1">Cytoplasm</location>
    </subcellularLocation>
</comment>
<dbReference type="GO" id="GO:0071555">
    <property type="term" value="P:cell wall organization"/>
    <property type="evidence" value="ECO:0007669"/>
    <property type="project" value="UniProtKB-KW"/>
</dbReference>
<evidence type="ECO:0000256" key="5">
    <source>
        <dbReference type="ARBA" id="ARBA00022741"/>
    </source>
</evidence>
<evidence type="ECO:0000256" key="2">
    <source>
        <dbReference type="ARBA" id="ARBA00010871"/>
    </source>
</evidence>
<evidence type="ECO:0000256" key="1">
    <source>
        <dbReference type="ARBA" id="ARBA00004496"/>
    </source>
</evidence>
<keyword evidence="5 10" id="KW-0547">Nucleotide-binding</keyword>
<dbReference type="GO" id="GO:0046872">
    <property type="term" value="F:metal ion binding"/>
    <property type="evidence" value="ECO:0007669"/>
    <property type="project" value="InterPro"/>
</dbReference>
<name>A0A251XMT9_CLAMM</name>
<evidence type="ECO:0000313" key="13">
    <source>
        <dbReference type="EMBL" id="OUE04802.1"/>
    </source>
</evidence>